<reference evidence="8 9" key="1">
    <citation type="submission" date="2016-10" db="EMBL/GenBank/DDBJ databases">
        <authorList>
            <person name="de Groot N.N."/>
        </authorList>
    </citation>
    <scope>NUCLEOTIDE SEQUENCE [LARGE SCALE GENOMIC DNA]</scope>
    <source>
        <strain evidence="8 9">D15d</strain>
    </source>
</reference>
<dbReference type="InterPro" id="IPR053925">
    <property type="entry name" value="RecX_HTH_3rd"/>
</dbReference>
<feature type="domain" description="RecX second three-helical" evidence="6">
    <location>
        <begin position="107"/>
        <end position="144"/>
    </location>
</feature>
<comment type="similarity">
    <text evidence="2 5">Belongs to the RecX family.</text>
</comment>
<dbReference type="GO" id="GO:0005737">
    <property type="term" value="C:cytoplasm"/>
    <property type="evidence" value="ECO:0007669"/>
    <property type="project" value="UniProtKB-SubCell"/>
</dbReference>
<evidence type="ECO:0000259" key="6">
    <source>
        <dbReference type="Pfam" id="PF02631"/>
    </source>
</evidence>
<comment type="function">
    <text evidence="5">Modulates RecA activity.</text>
</comment>
<protein>
    <recommendedName>
        <fullName evidence="3 5">Regulatory protein RecX</fullName>
    </recommendedName>
</protein>
<dbReference type="InterPro" id="IPR003783">
    <property type="entry name" value="Regulatory_RecX"/>
</dbReference>
<dbReference type="Proteomes" id="UP000236726">
    <property type="component" value="Unassembled WGS sequence"/>
</dbReference>
<evidence type="ECO:0000259" key="7">
    <source>
        <dbReference type="Pfam" id="PF21981"/>
    </source>
</evidence>
<dbReference type="AlphaFoldDB" id="A0A1H5RPL3"/>
<proteinExistence type="inferred from homology"/>
<evidence type="ECO:0000256" key="4">
    <source>
        <dbReference type="ARBA" id="ARBA00022490"/>
    </source>
</evidence>
<organism evidence="8 9">
    <name type="scientific">Lachnospira multipara</name>
    <dbReference type="NCBI Taxonomy" id="28051"/>
    <lineage>
        <taxon>Bacteria</taxon>
        <taxon>Bacillati</taxon>
        <taxon>Bacillota</taxon>
        <taxon>Clostridia</taxon>
        <taxon>Lachnospirales</taxon>
        <taxon>Lachnospiraceae</taxon>
        <taxon>Lachnospira</taxon>
    </lineage>
</organism>
<keyword evidence="9" id="KW-1185">Reference proteome</keyword>
<keyword evidence="4 5" id="KW-0963">Cytoplasm</keyword>
<evidence type="ECO:0000313" key="8">
    <source>
        <dbReference type="EMBL" id="SEF40255.1"/>
    </source>
</evidence>
<dbReference type="InterPro" id="IPR036388">
    <property type="entry name" value="WH-like_DNA-bd_sf"/>
</dbReference>
<dbReference type="PANTHER" id="PTHR33602:SF1">
    <property type="entry name" value="REGULATORY PROTEIN RECX FAMILY PROTEIN"/>
    <property type="match status" value="1"/>
</dbReference>
<name>A0A1H5RPL3_9FIRM</name>
<dbReference type="PANTHER" id="PTHR33602">
    <property type="entry name" value="REGULATORY PROTEIN RECX FAMILY PROTEIN"/>
    <property type="match status" value="1"/>
</dbReference>
<evidence type="ECO:0000256" key="2">
    <source>
        <dbReference type="ARBA" id="ARBA00009695"/>
    </source>
</evidence>
<dbReference type="RefSeq" id="WP_103952049.1">
    <property type="nucleotide sequence ID" value="NZ_FNUL01000001.1"/>
</dbReference>
<feature type="domain" description="RecX third three-helical" evidence="7">
    <location>
        <begin position="162"/>
        <end position="206"/>
    </location>
</feature>
<dbReference type="Gene3D" id="1.10.10.10">
    <property type="entry name" value="Winged helix-like DNA-binding domain superfamily/Winged helix DNA-binding domain"/>
    <property type="match status" value="3"/>
</dbReference>
<evidence type="ECO:0000256" key="3">
    <source>
        <dbReference type="ARBA" id="ARBA00018111"/>
    </source>
</evidence>
<evidence type="ECO:0000256" key="5">
    <source>
        <dbReference type="HAMAP-Rule" id="MF_01114"/>
    </source>
</evidence>
<sequence length="213" mass="25082">MSELTITSIKELNKKKLLISINYEEAFALYKGEVRRLHIKEGVVLPESVYEEIIATLTKRATLRAMSLLTSKDYAKQELIDKLAKSRYPKESIKKAVAYVESYGYIDDYRYAYNYFNFKAANKSKRIIEMKLMQKGINSNIIKEISDGFYEDNQDCELNQSIKLIRKKLKLAEDEYIENLDFKEKNKLMAFLFRRGYSMDIINKALDRLIKDY</sequence>
<dbReference type="GO" id="GO:0006282">
    <property type="term" value="P:regulation of DNA repair"/>
    <property type="evidence" value="ECO:0007669"/>
    <property type="project" value="UniProtKB-UniRule"/>
</dbReference>
<dbReference type="Pfam" id="PF02631">
    <property type="entry name" value="RecX_HTH2"/>
    <property type="match status" value="1"/>
</dbReference>
<dbReference type="HAMAP" id="MF_01114">
    <property type="entry name" value="RecX"/>
    <property type="match status" value="1"/>
</dbReference>
<dbReference type="Pfam" id="PF21981">
    <property type="entry name" value="RecX_HTH3"/>
    <property type="match status" value="1"/>
</dbReference>
<dbReference type="EMBL" id="FNUL01000001">
    <property type="protein sequence ID" value="SEF40255.1"/>
    <property type="molecule type" value="Genomic_DNA"/>
</dbReference>
<comment type="subcellular location">
    <subcellularLocation>
        <location evidence="1 5">Cytoplasm</location>
    </subcellularLocation>
</comment>
<evidence type="ECO:0000313" key="9">
    <source>
        <dbReference type="Proteomes" id="UP000236726"/>
    </source>
</evidence>
<evidence type="ECO:0000256" key="1">
    <source>
        <dbReference type="ARBA" id="ARBA00004496"/>
    </source>
</evidence>
<gene>
    <name evidence="5" type="primary">recX</name>
    <name evidence="8" type="ORF">SAMN05216537_101208</name>
</gene>
<accession>A0A1H5RPL3</accession>
<dbReference type="InterPro" id="IPR053924">
    <property type="entry name" value="RecX_HTH_2nd"/>
</dbReference>